<dbReference type="SMART" id="SM00409">
    <property type="entry name" value="IG"/>
    <property type="match status" value="2"/>
</dbReference>
<dbReference type="HOGENOM" id="CLU_1801318_0_0_1"/>
<dbReference type="InterPro" id="IPR003598">
    <property type="entry name" value="Ig_sub2"/>
</dbReference>
<dbReference type="InterPro" id="IPR013098">
    <property type="entry name" value="Ig_I-set"/>
</dbReference>
<dbReference type="Gene3D" id="2.60.40.10">
    <property type="entry name" value="Immunoglobulins"/>
    <property type="match status" value="2"/>
</dbReference>
<feature type="non-terminal residue" evidence="4">
    <location>
        <position position="144"/>
    </location>
</feature>
<dbReference type="PANTHER" id="PTHR45080">
    <property type="entry name" value="CONTACTIN 5"/>
    <property type="match status" value="1"/>
</dbReference>
<dbReference type="InterPro" id="IPR050958">
    <property type="entry name" value="Cell_Adh-Cytoskel_Orgn"/>
</dbReference>
<organism evidence="4 5">
    <name type="scientific">Nematostella vectensis</name>
    <name type="common">Starlet sea anemone</name>
    <dbReference type="NCBI Taxonomy" id="45351"/>
    <lineage>
        <taxon>Eukaryota</taxon>
        <taxon>Metazoa</taxon>
        <taxon>Cnidaria</taxon>
        <taxon>Anthozoa</taxon>
        <taxon>Hexacorallia</taxon>
        <taxon>Actiniaria</taxon>
        <taxon>Edwardsiidae</taxon>
        <taxon>Nematostella</taxon>
    </lineage>
</organism>
<dbReference type="Pfam" id="PF13927">
    <property type="entry name" value="Ig_3"/>
    <property type="match status" value="1"/>
</dbReference>
<dbReference type="Pfam" id="PF07679">
    <property type="entry name" value="I-set"/>
    <property type="match status" value="1"/>
</dbReference>
<dbReference type="PhylomeDB" id="A7T3W0"/>
<dbReference type="eggNOG" id="KOG4222">
    <property type="taxonomic scope" value="Eukaryota"/>
</dbReference>
<dbReference type="EMBL" id="DS470661">
    <property type="protein sequence ID" value="EDO29353.1"/>
    <property type="molecule type" value="Genomic_DNA"/>
</dbReference>
<dbReference type="STRING" id="45351.A7T3W0"/>
<dbReference type="OMA" id="RYSCHAY"/>
<proteinExistence type="predicted"/>
<dbReference type="SMART" id="SM00408">
    <property type="entry name" value="IGc2"/>
    <property type="match status" value="2"/>
</dbReference>
<dbReference type="InterPro" id="IPR003599">
    <property type="entry name" value="Ig_sub"/>
</dbReference>
<dbReference type="PROSITE" id="PS50835">
    <property type="entry name" value="IG_LIKE"/>
    <property type="match status" value="2"/>
</dbReference>
<reference evidence="4 5" key="1">
    <citation type="journal article" date="2007" name="Science">
        <title>Sea anemone genome reveals ancestral eumetazoan gene repertoire and genomic organization.</title>
        <authorList>
            <person name="Putnam N.H."/>
            <person name="Srivastava M."/>
            <person name="Hellsten U."/>
            <person name="Dirks B."/>
            <person name="Chapman J."/>
            <person name="Salamov A."/>
            <person name="Terry A."/>
            <person name="Shapiro H."/>
            <person name="Lindquist E."/>
            <person name="Kapitonov V.V."/>
            <person name="Jurka J."/>
            <person name="Genikhovich G."/>
            <person name="Grigoriev I.V."/>
            <person name="Lucas S.M."/>
            <person name="Steele R.E."/>
            <person name="Finnerty J.R."/>
            <person name="Technau U."/>
            <person name="Martindale M.Q."/>
            <person name="Rokhsar D.S."/>
        </authorList>
    </citation>
    <scope>NUCLEOTIDE SEQUENCE [LARGE SCALE GENOMIC DNA]</scope>
    <source>
        <strain evidence="5">CH2 X CH6</strain>
    </source>
</reference>
<dbReference type="InterPro" id="IPR007110">
    <property type="entry name" value="Ig-like_dom"/>
</dbReference>
<evidence type="ECO:0000256" key="2">
    <source>
        <dbReference type="ARBA" id="ARBA00023157"/>
    </source>
</evidence>
<feature type="domain" description="Ig-like" evidence="3">
    <location>
        <begin position="1"/>
        <end position="62"/>
    </location>
</feature>
<dbReference type="Proteomes" id="UP000001593">
    <property type="component" value="Unassembled WGS sequence"/>
</dbReference>
<feature type="non-terminal residue" evidence="4">
    <location>
        <position position="1"/>
    </location>
</feature>
<dbReference type="SUPFAM" id="SSF48726">
    <property type="entry name" value="Immunoglobulin"/>
    <property type="match status" value="2"/>
</dbReference>
<feature type="domain" description="Ig-like" evidence="3">
    <location>
        <begin position="66"/>
        <end position="144"/>
    </location>
</feature>
<dbReference type="InterPro" id="IPR013783">
    <property type="entry name" value="Ig-like_fold"/>
</dbReference>
<keyword evidence="5" id="KW-1185">Reference proteome</keyword>
<dbReference type="InterPro" id="IPR036179">
    <property type="entry name" value="Ig-like_dom_sf"/>
</dbReference>
<accession>A7T3W0</accession>
<keyword evidence="1" id="KW-0732">Signal</keyword>
<gene>
    <name evidence="4" type="ORF">NEMVEDRAFT_v1g42416</name>
</gene>
<dbReference type="PANTHER" id="PTHR45080:SF8">
    <property type="entry name" value="IG-LIKE DOMAIN-CONTAINING PROTEIN"/>
    <property type="match status" value="1"/>
</dbReference>
<dbReference type="AlphaFoldDB" id="A7T3W0"/>
<name>A7T3W0_NEMVE</name>
<evidence type="ECO:0000313" key="4">
    <source>
        <dbReference type="EMBL" id="EDO29353.1"/>
    </source>
</evidence>
<evidence type="ECO:0000256" key="1">
    <source>
        <dbReference type="ARBA" id="ARBA00022729"/>
    </source>
</evidence>
<protein>
    <recommendedName>
        <fullName evidence="3">Ig-like domain-containing protein</fullName>
    </recommendedName>
</protein>
<evidence type="ECO:0000313" key="5">
    <source>
        <dbReference type="Proteomes" id="UP000001593"/>
    </source>
</evidence>
<keyword evidence="2" id="KW-1015">Disulfide bond</keyword>
<dbReference type="InParanoid" id="A7T3W0"/>
<sequence>KGFPPPVITWSRSGQTIPYDRRQSIDNGTLLIGNVQKSDSGKYTCTAVNTAGERDSVTMTVSIVVPSKFVTEPRDQQVLREYTAQLSCQTTGYPPARVEWSKLQGSSFVPLGDNHRFQQLLNGTLVIRNASKRDEGRYSCHAYN</sequence>
<evidence type="ECO:0000259" key="3">
    <source>
        <dbReference type="PROSITE" id="PS50835"/>
    </source>
</evidence>